<dbReference type="PANTHER" id="PTHR32305">
    <property type="match status" value="1"/>
</dbReference>
<dbReference type="InterPro" id="IPR056823">
    <property type="entry name" value="TEN-like_YD-shell"/>
</dbReference>
<dbReference type="EMBL" id="JARJLR010000349">
    <property type="protein sequence ID" value="MDF3844286.1"/>
    <property type="molecule type" value="Genomic_DNA"/>
</dbReference>
<dbReference type="InterPro" id="IPR031325">
    <property type="entry name" value="RHS_repeat"/>
</dbReference>
<dbReference type="Pfam" id="PF05593">
    <property type="entry name" value="RHS_repeat"/>
    <property type="match status" value="3"/>
</dbReference>
<proteinExistence type="predicted"/>
<evidence type="ECO:0000256" key="2">
    <source>
        <dbReference type="SAM" id="MobiDB-lite"/>
    </source>
</evidence>
<feature type="non-terminal residue" evidence="4">
    <location>
        <position position="1"/>
    </location>
</feature>
<dbReference type="InterPro" id="IPR050708">
    <property type="entry name" value="T6SS_VgrG/RHS"/>
</dbReference>
<dbReference type="Pfam" id="PF25023">
    <property type="entry name" value="TEN_YD-shell"/>
    <property type="match status" value="1"/>
</dbReference>
<dbReference type="Gene3D" id="2.180.10.10">
    <property type="entry name" value="RHS repeat-associated core"/>
    <property type="match status" value="1"/>
</dbReference>
<gene>
    <name evidence="4" type="ORF">P3W55_21455</name>
</gene>
<dbReference type="NCBIfam" id="TIGR03696">
    <property type="entry name" value="Rhs_assc_core"/>
    <property type="match status" value="1"/>
</dbReference>
<dbReference type="InterPro" id="IPR006530">
    <property type="entry name" value="YD"/>
</dbReference>
<feature type="domain" description="Teneurin-like YD-shell" evidence="3">
    <location>
        <begin position="269"/>
        <end position="544"/>
    </location>
</feature>
<name>A0AAW6PDG1_9PSED</name>
<dbReference type="InterPro" id="IPR022385">
    <property type="entry name" value="Rhs_assc_core"/>
</dbReference>
<evidence type="ECO:0000256" key="1">
    <source>
        <dbReference type="ARBA" id="ARBA00022737"/>
    </source>
</evidence>
<accession>A0AAW6PDG1</accession>
<dbReference type="RefSeq" id="WP_276215476.1">
    <property type="nucleotide sequence ID" value="NZ_JARJLR010000349.1"/>
</dbReference>
<sequence>YRYDLNDNPTGRTNPRQYASTQGFDALDRLVSHTDALDGVTQLTYDAQDNLTQVSDPRGVTTRYVYDGLGNLIQRISPDSGTTHFEYDAAGNVIRQTDARGVVVEFSYDALNRLSERRYPATPAFDVRYQYDGSADGNHGIGRLTAIEDGSGRLAYRYDARGNLVQQARSLSINGQVLEASLSFQYDAADRLVGIGYPSGYTLGYPRNAGGQVSSVTLGVGSQAPLVLASDIAYLPFGPLQRLSWANGISLAREYDQDYQLVRQRIGPWQSDFRHDANGNITQQAHSLWGTLDYQYDPLDRLTTERSSQAERRYGYDAVGNRTEKSATRLADGESLQDSYRYASDSNRLTALNGHTVTSDAAGNLLQDRASRLLGYDAQGRLANVRIDGQEVAQYRYNAHGQRIAKLTAQGFTTYLYGPDGQLLGEAAYDRNGQSRREQYYLWLDRLPLATLSTAYDDQGHPGNPRVLYLHSDHLDTPRLASDDDQRLAWQWQSDAFGNGQPSSPDNTVVNLRFPGQYYDAESGLHYNYFRDYDPQTGRYVESDPIGLNGGLNTYGYVRSNPLVYVDPLGLYTALLCQRVNVGFEGVVAGCPGSGAKPIPLGGSSTGVAGVGTGGAGVWCLVSGTCSANESTENDCPVPGATPGEKTRGPSDIWEKPGDFDTANDDFDNLNPSNVQDIPVGRRGTLPDGRTVVVRPDSKDGRPTIEIQDGRERIKIRYGDR</sequence>
<dbReference type="Proteomes" id="UP001220662">
    <property type="component" value="Unassembled WGS sequence"/>
</dbReference>
<organism evidence="4 5">
    <name type="scientific">Pseudomonas citronellolis</name>
    <dbReference type="NCBI Taxonomy" id="53408"/>
    <lineage>
        <taxon>Bacteria</taxon>
        <taxon>Pseudomonadati</taxon>
        <taxon>Pseudomonadota</taxon>
        <taxon>Gammaproteobacteria</taxon>
        <taxon>Pseudomonadales</taxon>
        <taxon>Pseudomonadaceae</taxon>
        <taxon>Pseudomonas</taxon>
    </lineage>
</organism>
<dbReference type="PANTHER" id="PTHR32305:SF15">
    <property type="entry name" value="PROTEIN RHSA-RELATED"/>
    <property type="match status" value="1"/>
</dbReference>
<evidence type="ECO:0000313" key="4">
    <source>
        <dbReference type="EMBL" id="MDF3844286.1"/>
    </source>
</evidence>
<comment type="caution">
    <text evidence="4">The sequence shown here is derived from an EMBL/GenBank/DDBJ whole genome shotgun (WGS) entry which is preliminary data.</text>
</comment>
<protein>
    <submittedName>
        <fullName evidence="4">RHS repeat-associated core domain-containing protein</fullName>
    </submittedName>
</protein>
<evidence type="ECO:0000259" key="3">
    <source>
        <dbReference type="Pfam" id="PF25023"/>
    </source>
</evidence>
<keyword evidence="1" id="KW-0677">Repeat</keyword>
<reference evidence="4" key="1">
    <citation type="submission" date="2023-03" db="EMBL/GenBank/DDBJ databases">
        <title>Draft assemblies of triclosan tolerant bacteria isolated from returned activated sludge.</title>
        <authorList>
            <person name="Van Hamelsveld S."/>
        </authorList>
    </citation>
    <scope>NUCLEOTIDE SEQUENCE</scope>
    <source>
        <strain evidence="4">GW210015_S63</strain>
    </source>
</reference>
<dbReference type="NCBIfam" id="TIGR01643">
    <property type="entry name" value="YD_repeat_2x"/>
    <property type="match status" value="6"/>
</dbReference>
<evidence type="ECO:0000313" key="5">
    <source>
        <dbReference type="Proteomes" id="UP001220662"/>
    </source>
</evidence>
<feature type="region of interest" description="Disordered" evidence="2">
    <location>
        <begin position="630"/>
        <end position="704"/>
    </location>
</feature>
<dbReference type="AlphaFoldDB" id="A0AAW6PDG1"/>
<feature type="compositionally biased region" description="Basic and acidic residues" evidence="2">
    <location>
        <begin position="645"/>
        <end position="659"/>
    </location>
</feature>